<dbReference type="InterPro" id="IPR015797">
    <property type="entry name" value="NUDIX_hydrolase-like_dom_sf"/>
</dbReference>
<dbReference type="PANTHER" id="PTHR43736">
    <property type="entry name" value="ADP-RIBOSE PYROPHOSPHATASE"/>
    <property type="match status" value="1"/>
</dbReference>
<dbReference type="Pfam" id="PF00293">
    <property type="entry name" value="NUDIX"/>
    <property type="match status" value="1"/>
</dbReference>
<proteinExistence type="predicted"/>
<dbReference type="PRINTS" id="PR00502">
    <property type="entry name" value="NUDIXFAMILY"/>
</dbReference>
<reference evidence="6 7" key="1">
    <citation type="submission" date="2020-02" db="EMBL/GenBank/DDBJ databases">
        <title>Plant-Promoting Endophytic Bacterium Rhizobium oryzihabitans sp. nov., Isolated from the Root of Rice.</title>
        <authorList>
            <person name="zhao J."/>
            <person name="Zhang G."/>
        </authorList>
    </citation>
    <scope>NUCLEOTIDE SEQUENCE [LARGE SCALE GENOMIC DNA]</scope>
    <source>
        <strain evidence="6 7">M15</strain>
    </source>
</reference>
<keyword evidence="2" id="KW-0378">Hydrolase</keyword>
<feature type="domain" description="Nudix hydrolase" evidence="4">
    <location>
        <begin position="22"/>
        <end position="148"/>
    </location>
</feature>
<protein>
    <submittedName>
        <fullName evidence="6">DUF2213 domain-containing protein</fullName>
    </submittedName>
</protein>
<dbReference type="PROSITE" id="PS00893">
    <property type="entry name" value="NUDIX_BOX"/>
    <property type="match status" value="1"/>
</dbReference>
<evidence type="ECO:0000313" key="7">
    <source>
        <dbReference type="Proteomes" id="UP000464865"/>
    </source>
</evidence>
<comment type="cofactor">
    <cofactor evidence="1">
        <name>Mg(2+)</name>
        <dbReference type="ChEBI" id="CHEBI:18420"/>
    </cofactor>
</comment>
<dbReference type="RefSeq" id="WP_164055987.1">
    <property type="nucleotide sequence ID" value="NZ_CP048632.1"/>
</dbReference>
<dbReference type="AlphaFoldDB" id="A0A7L5BDI2"/>
<evidence type="ECO:0000256" key="2">
    <source>
        <dbReference type="ARBA" id="ARBA00022801"/>
    </source>
</evidence>
<name>A0A7L5BDI2_9HYPH</name>
<dbReference type="InterPro" id="IPR020084">
    <property type="entry name" value="NUDIX_hydrolase_CS"/>
</dbReference>
<dbReference type="EMBL" id="CP048632">
    <property type="protein sequence ID" value="QIB36588.1"/>
    <property type="molecule type" value="Genomic_DNA"/>
</dbReference>
<feature type="compositionally biased region" description="Acidic residues" evidence="3">
    <location>
        <begin position="449"/>
        <end position="464"/>
    </location>
</feature>
<feature type="region of interest" description="Disordered" evidence="3">
    <location>
        <begin position="433"/>
        <end position="480"/>
    </location>
</feature>
<accession>A0A7L5BDI2</accession>
<dbReference type="KEGG" id="roy:G3A56_00030"/>
<dbReference type="PANTHER" id="PTHR43736:SF1">
    <property type="entry name" value="DIHYDRONEOPTERIN TRIPHOSPHATE DIPHOSPHATASE"/>
    <property type="match status" value="1"/>
</dbReference>
<gene>
    <name evidence="5" type="ORF">G3A56_00030</name>
    <name evidence="6" type="ORF">G3A56_02230</name>
</gene>
<sequence length="602" mass="65398">MAVGNLSLRAVLSRGSAPPETVKDIAAGIAFVADDNTVLLLKRSPKEENFAGHWAFPGGKADDGETAEEAARREAIEEMGNVPIRTLRSLDTRDTPNGMEFTTFVCEGSPKFIPTLNGEHTDYRWASLDDLPQPMHPAVARTLAEGKLTGDKAASEDAQFRFYTPVKIGPKRSLTPEGFLLCEDVPIARIGELIYVGGEVPVDPGRDGLVRISRDEAQVFAPATVASFLGKPITVDHPDEDVTPSNWRSLSVGTIVAVRRGTGDLSDFLLADFLIQDEAAIAKVTAGNPEVSCGYDADYEQIEPGKGRQTNIIGNHVALVDKGRCGPRCFVGDNQSLTSTGGPPMGTKRTWRDRIMTAFKAQDEAALNEELDTMADEAEPQKLVIELKQPEVEKDDETKDDGEQPDVAALIQAMDEKFTAAITDIAGRLAKLEAGEVGETTDNEHGDKDDGETKDEEGEEEGKTDEEKSGKTTDSAGLKSEFTETLARAEILSPGIKLPTFDAKADQKKTADSLCALRRKALANAFKDDDRKEFVTPFVGDRPDFTKLTCDAAKQMFVGASELAKRANNRAQVFDNTRRAATDAHANSIKSINEAHRAFWKR</sequence>
<dbReference type="KEGG" id="roy:G3A56_02230"/>
<organism evidence="6 7">
    <name type="scientific">Rhizobium oryzihabitans</name>
    <dbReference type="NCBI Taxonomy" id="2267833"/>
    <lineage>
        <taxon>Bacteria</taxon>
        <taxon>Pseudomonadati</taxon>
        <taxon>Pseudomonadota</taxon>
        <taxon>Alphaproteobacteria</taxon>
        <taxon>Hyphomicrobiales</taxon>
        <taxon>Rhizobiaceae</taxon>
        <taxon>Rhizobium/Agrobacterium group</taxon>
        <taxon>Rhizobium</taxon>
    </lineage>
</organism>
<evidence type="ECO:0000259" key="4">
    <source>
        <dbReference type="PROSITE" id="PS51462"/>
    </source>
</evidence>
<evidence type="ECO:0000256" key="1">
    <source>
        <dbReference type="ARBA" id="ARBA00001946"/>
    </source>
</evidence>
<dbReference type="InterPro" id="IPR000086">
    <property type="entry name" value="NUDIX_hydrolase_dom"/>
</dbReference>
<dbReference type="Gene3D" id="3.90.79.10">
    <property type="entry name" value="Nucleoside Triphosphate Pyrophosphohydrolase"/>
    <property type="match status" value="1"/>
</dbReference>
<dbReference type="SUPFAM" id="SSF55811">
    <property type="entry name" value="Nudix"/>
    <property type="match status" value="1"/>
</dbReference>
<dbReference type="EMBL" id="CP048632">
    <property type="protein sequence ID" value="QIB36954.1"/>
    <property type="molecule type" value="Genomic_DNA"/>
</dbReference>
<evidence type="ECO:0000256" key="3">
    <source>
        <dbReference type="SAM" id="MobiDB-lite"/>
    </source>
</evidence>
<dbReference type="InterPro" id="IPR016913">
    <property type="entry name" value="UCP029215"/>
</dbReference>
<dbReference type="Proteomes" id="UP000464865">
    <property type="component" value="Chromosome M15-11"/>
</dbReference>
<evidence type="ECO:0000313" key="5">
    <source>
        <dbReference type="EMBL" id="QIB36588.1"/>
    </source>
</evidence>
<dbReference type="InterPro" id="IPR020476">
    <property type="entry name" value="Nudix_hydrolase"/>
</dbReference>
<dbReference type="GO" id="GO:0016787">
    <property type="term" value="F:hydrolase activity"/>
    <property type="evidence" value="ECO:0007669"/>
    <property type="project" value="UniProtKB-KW"/>
</dbReference>
<evidence type="ECO:0000313" key="6">
    <source>
        <dbReference type="EMBL" id="QIB36954.1"/>
    </source>
</evidence>
<keyword evidence="7" id="KW-1185">Reference proteome</keyword>
<dbReference type="Pfam" id="PF09979">
    <property type="entry name" value="DUF2213"/>
    <property type="match status" value="1"/>
</dbReference>
<dbReference type="PROSITE" id="PS51462">
    <property type="entry name" value="NUDIX"/>
    <property type="match status" value="1"/>
</dbReference>